<keyword evidence="4 5" id="KW-0804">Transcription</keyword>
<dbReference type="InterPro" id="IPR028630">
    <property type="entry name" value="Sigma70_RpoD"/>
</dbReference>
<dbReference type="Pfam" id="PF04539">
    <property type="entry name" value="Sigma70_r3"/>
    <property type="match status" value="1"/>
</dbReference>
<keyword evidence="5" id="KW-0963">Cytoplasm</keyword>
<dbReference type="Gene3D" id="1.10.10.10">
    <property type="entry name" value="Winged helix-like DNA-binding domain superfamily/Winged helix DNA-binding domain"/>
    <property type="match status" value="2"/>
</dbReference>
<dbReference type="InterPro" id="IPR009042">
    <property type="entry name" value="RNA_pol_sigma70_r1_2"/>
</dbReference>
<evidence type="ECO:0000256" key="6">
    <source>
        <dbReference type="SAM" id="Coils"/>
    </source>
</evidence>
<dbReference type="Pfam" id="PF03979">
    <property type="entry name" value="Sigma70_r1_1"/>
    <property type="match status" value="1"/>
</dbReference>
<dbReference type="InterPro" id="IPR000943">
    <property type="entry name" value="RNA_pol_sigma70"/>
</dbReference>
<comment type="function">
    <text evidence="5">Sigma factors are initiation factors that promote the attachment of RNA polymerase to specific initiation sites and are then released. This sigma factor is the primary sigma factor during exponential growth.</text>
</comment>
<evidence type="ECO:0000313" key="9">
    <source>
        <dbReference type="EMBL" id="OUO57369.1"/>
    </source>
</evidence>
<feature type="region of interest" description="Sigma-70 factor domain-2" evidence="5">
    <location>
        <begin position="336"/>
        <end position="406"/>
    </location>
</feature>
<evidence type="ECO:0000256" key="2">
    <source>
        <dbReference type="ARBA" id="ARBA00023082"/>
    </source>
</evidence>
<dbReference type="PRINTS" id="PR00046">
    <property type="entry name" value="SIGMA70FCT"/>
</dbReference>
<feature type="DNA-binding region" description="H-T-H motif" evidence="5">
    <location>
        <begin position="530"/>
        <end position="549"/>
    </location>
</feature>
<evidence type="ECO:0000256" key="4">
    <source>
        <dbReference type="ARBA" id="ARBA00023163"/>
    </source>
</evidence>
<name>A0A1Y4DI75_9BACT</name>
<evidence type="ECO:0000256" key="1">
    <source>
        <dbReference type="ARBA" id="ARBA00023015"/>
    </source>
</evidence>
<dbReference type="SUPFAM" id="SSF88659">
    <property type="entry name" value="Sigma3 and sigma4 domains of RNA polymerase sigma factors"/>
    <property type="match status" value="2"/>
</dbReference>
<dbReference type="Proteomes" id="UP000196368">
    <property type="component" value="Unassembled WGS sequence"/>
</dbReference>
<keyword evidence="2 5" id="KW-0731">Sigma factor</keyword>
<evidence type="ECO:0000256" key="3">
    <source>
        <dbReference type="ARBA" id="ARBA00023125"/>
    </source>
</evidence>
<dbReference type="RefSeq" id="WP_087286546.1">
    <property type="nucleotide sequence ID" value="NZ_NFJD01000001.1"/>
</dbReference>
<proteinExistence type="inferred from homology"/>
<feature type="coiled-coil region" evidence="6">
    <location>
        <begin position="218"/>
        <end position="245"/>
    </location>
</feature>
<keyword evidence="1 5" id="KW-0805">Transcription regulation</keyword>
<dbReference type="SUPFAM" id="SSF88946">
    <property type="entry name" value="Sigma2 domain of RNA polymerase sigma factors"/>
    <property type="match status" value="1"/>
</dbReference>
<dbReference type="Gene3D" id="1.10.601.10">
    <property type="entry name" value="RNA Polymerase Primary Sigma Factor"/>
    <property type="match status" value="1"/>
</dbReference>
<dbReference type="GO" id="GO:0003677">
    <property type="term" value="F:DNA binding"/>
    <property type="evidence" value="ECO:0007669"/>
    <property type="project" value="UniProtKB-UniRule"/>
</dbReference>
<dbReference type="InterPro" id="IPR013324">
    <property type="entry name" value="RNA_pol_sigma_r3/r4-like"/>
</dbReference>
<dbReference type="InterPro" id="IPR014284">
    <property type="entry name" value="RNA_pol_sigma-70_dom"/>
</dbReference>
<dbReference type="GO" id="GO:0005737">
    <property type="term" value="C:cytoplasm"/>
    <property type="evidence" value="ECO:0007669"/>
    <property type="project" value="UniProtKB-SubCell"/>
</dbReference>
<dbReference type="InterPro" id="IPR013325">
    <property type="entry name" value="RNA_pol_sigma_r2"/>
</dbReference>
<comment type="similarity">
    <text evidence="5">Belongs to the sigma-70 factor family. RpoD/SigA subfamily.</text>
</comment>
<dbReference type="EMBL" id="NFJD01000001">
    <property type="protein sequence ID" value="OUO57369.1"/>
    <property type="molecule type" value="Genomic_DNA"/>
</dbReference>
<dbReference type="Pfam" id="PF00140">
    <property type="entry name" value="Sigma70_r1_2"/>
    <property type="match status" value="1"/>
</dbReference>
<dbReference type="InterPro" id="IPR050239">
    <property type="entry name" value="Sigma-70_RNA_pol_init_factors"/>
</dbReference>
<gene>
    <name evidence="5" type="primary">sigA</name>
    <name evidence="9" type="ORF">B5F75_00940</name>
</gene>
<feature type="domain" description="RNA polymerase sigma-70" evidence="7">
    <location>
        <begin position="360"/>
        <end position="373"/>
    </location>
</feature>
<evidence type="ECO:0000256" key="5">
    <source>
        <dbReference type="HAMAP-Rule" id="MF_00963"/>
    </source>
</evidence>
<feature type="region of interest" description="Sigma-70 factor domain-3" evidence="5">
    <location>
        <begin position="415"/>
        <end position="491"/>
    </location>
</feature>
<dbReference type="HAMAP" id="MF_00963">
    <property type="entry name" value="Sigma70_RpoD_SigA"/>
    <property type="match status" value="1"/>
</dbReference>
<feature type="domain" description="RNA polymerase sigma-70" evidence="8">
    <location>
        <begin position="529"/>
        <end position="555"/>
    </location>
</feature>
<evidence type="ECO:0000259" key="7">
    <source>
        <dbReference type="PROSITE" id="PS00715"/>
    </source>
</evidence>
<dbReference type="GO" id="GO:0006352">
    <property type="term" value="P:DNA-templated transcription initiation"/>
    <property type="evidence" value="ECO:0007669"/>
    <property type="project" value="UniProtKB-UniRule"/>
</dbReference>
<comment type="subunit">
    <text evidence="5">Interacts transiently with the RNA polymerase catalytic core.</text>
</comment>
<dbReference type="InterPro" id="IPR042189">
    <property type="entry name" value="RNA_pol_sigma_70_r1_1_sf"/>
</dbReference>
<dbReference type="PROSITE" id="PS00716">
    <property type="entry name" value="SIGMA70_2"/>
    <property type="match status" value="1"/>
</dbReference>
<dbReference type="InterPro" id="IPR007127">
    <property type="entry name" value="RNA_pol_sigma_70_r1_1"/>
</dbReference>
<reference evidence="10" key="1">
    <citation type="submission" date="2017-04" db="EMBL/GenBank/DDBJ databases">
        <title>Function of individual gut microbiota members based on whole genome sequencing of pure cultures obtained from chicken caecum.</title>
        <authorList>
            <person name="Medvecky M."/>
            <person name="Cejkova D."/>
            <person name="Polansky O."/>
            <person name="Karasova D."/>
            <person name="Kubasova T."/>
            <person name="Cizek A."/>
            <person name="Rychlik I."/>
        </authorList>
    </citation>
    <scope>NUCLEOTIDE SEQUENCE [LARGE SCALE GENOMIC DNA]</scope>
    <source>
        <strain evidence="10">An273</strain>
    </source>
</reference>
<keyword evidence="3 5" id="KW-0238">DNA-binding</keyword>
<dbReference type="InterPro" id="IPR007627">
    <property type="entry name" value="RNA_pol_sigma70_r2"/>
</dbReference>
<accession>A0A1Y4DI75</accession>
<evidence type="ECO:0000259" key="8">
    <source>
        <dbReference type="PROSITE" id="PS00716"/>
    </source>
</evidence>
<sequence length="570" mass="65704">MASGNKALKDLVEEGKESGFLSLEDLNRSIAASDMSAEDIDGVMGTLDDLGIQVVDQKKFKSVSAPEKEALSEDWSSSPDISNSIRMYLSEMGKVPLLSRDEEITLARNIREREKELRKLVLESPITMREICNWEELVDQEEMTTKELMPRGKRTTRELNNMRKKLKDAAQFIGKREQEITKLMKELREGDLSDKKRNNAIEKLEAKQKEVVACITKLNLNQNKIKRLTNKIKNLADRLTEARNDMKRFDDYFGPYAEVKKLVNRFKAGKITEKEFKKATKFTLPELERALANIEDVQRRHAQMVETLPMTEKEFLAFNDRIVFFEDMILQDKLKLIKANLRLVVSIAKKHVNSNLELSDLIQEGGLGLMKAVEKFEYKRGFKFSTYATWWIRQSINRAIADQANTIRIPVHMKELVSKLTKVTNKFRQEHGREPTLEEYSKTLRLSVEKVKSVLKIMQDPISLSTPIGEDEDSNLEDFIEDKNGPNPTSAAVDFLRKQEVADVLATLSEREAKIISLRFGIDSGYPRTLEEVGKMFNVTRERVRQIEAKAIRKLRHPSRTKLLKDYQDN</sequence>
<comment type="caution">
    <text evidence="9">The sequence shown here is derived from an EMBL/GenBank/DDBJ whole genome shotgun (WGS) entry which is preliminary data.</text>
</comment>
<feature type="region of interest" description="Sigma-70 factor domain-4" evidence="5">
    <location>
        <begin position="504"/>
        <end position="557"/>
    </location>
</feature>
<dbReference type="InterPro" id="IPR007630">
    <property type="entry name" value="RNA_pol_sigma70_r4"/>
</dbReference>
<evidence type="ECO:0000313" key="10">
    <source>
        <dbReference type="Proteomes" id="UP000196368"/>
    </source>
</evidence>
<keyword evidence="10" id="KW-1185">Reference proteome</keyword>
<comment type="subcellular location">
    <subcellularLocation>
        <location evidence="5">Cytoplasm</location>
    </subcellularLocation>
</comment>
<dbReference type="GO" id="GO:0016987">
    <property type="term" value="F:sigma factor activity"/>
    <property type="evidence" value="ECO:0007669"/>
    <property type="project" value="UniProtKB-UniRule"/>
</dbReference>
<dbReference type="InterPro" id="IPR007624">
    <property type="entry name" value="RNA_pol_sigma70_r3"/>
</dbReference>
<dbReference type="AlphaFoldDB" id="A0A1Y4DI75"/>
<organism evidence="9 10">
    <name type="scientific">Candidatus Avelusimicrobium gallicola</name>
    <dbReference type="NCBI Taxonomy" id="2562704"/>
    <lineage>
        <taxon>Bacteria</taxon>
        <taxon>Pseudomonadati</taxon>
        <taxon>Elusimicrobiota</taxon>
        <taxon>Elusimicrobia</taxon>
        <taxon>Elusimicrobiales</taxon>
        <taxon>Elusimicrobiaceae</taxon>
        <taxon>Candidatus Avelusimicrobium</taxon>
    </lineage>
</organism>
<feature type="short sequence motif" description="Interaction with polymerase core subunit RpoC" evidence="5">
    <location>
        <begin position="360"/>
        <end position="363"/>
    </location>
</feature>
<dbReference type="Pfam" id="PF04542">
    <property type="entry name" value="Sigma70_r2"/>
    <property type="match status" value="1"/>
</dbReference>
<dbReference type="OrthoDB" id="9809557at2"/>
<dbReference type="PANTHER" id="PTHR30603:SF60">
    <property type="entry name" value="RNA POLYMERASE SIGMA FACTOR RPOD"/>
    <property type="match status" value="1"/>
</dbReference>
<dbReference type="PROSITE" id="PS00715">
    <property type="entry name" value="SIGMA70_1"/>
    <property type="match status" value="1"/>
</dbReference>
<keyword evidence="6" id="KW-0175">Coiled coil</keyword>
<dbReference type="Pfam" id="PF04545">
    <property type="entry name" value="Sigma70_r4"/>
    <property type="match status" value="1"/>
</dbReference>
<dbReference type="PANTHER" id="PTHR30603">
    <property type="entry name" value="RNA POLYMERASE SIGMA FACTOR RPO"/>
    <property type="match status" value="1"/>
</dbReference>
<dbReference type="Gene3D" id="1.10.220.120">
    <property type="entry name" value="Sigma-70 factor, region 1.1"/>
    <property type="match status" value="1"/>
</dbReference>
<dbReference type="InterPro" id="IPR036388">
    <property type="entry name" value="WH-like_DNA-bd_sf"/>
</dbReference>
<dbReference type="NCBIfam" id="TIGR02937">
    <property type="entry name" value="sigma70-ECF"/>
    <property type="match status" value="1"/>
</dbReference>
<protein>
    <recommendedName>
        <fullName evidence="5">RNA polymerase sigma factor SigA</fullName>
    </recommendedName>
</protein>
<dbReference type="CDD" id="cd06171">
    <property type="entry name" value="Sigma70_r4"/>
    <property type="match status" value="1"/>
</dbReference>